<keyword evidence="2" id="KW-0479">Metal-binding</keyword>
<evidence type="ECO:0000256" key="1">
    <source>
        <dbReference type="ARBA" id="ARBA00022714"/>
    </source>
</evidence>
<evidence type="ECO:0000313" key="7">
    <source>
        <dbReference type="EMBL" id="PXF46479.1"/>
    </source>
</evidence>
<dbReference type="PANTHER" id="PTHR13680:SF5">
    <property type="entry name" value="CDGSH IRON-SULFUR DOMAIN-CONTAINING PROTEIN 1"/>
    <property type="match status" value="1"/>
</dbReference>
<evidence type="ECO:0000259" key="6">
    <source>
        <dbReference type="SMART" id="SM00704"/>
    </source>
</evidence>
<dbReference type="Pfam" id="PF09360">
    <property type="entry name" value="zf-CDGSH"/>
    <property type="match status" value="1"/>
</dbReference>
<comment type="cofactor">
    <cofactor evidence="5">
        <name>[2Fe-2S] cluster</name>
        <dbReference type="ChEBI" id="CHEBI:190135"/>
    </cofactor>
</comment>
<comment type="caution">
    <text evidence="7">The sequence shown here is derived from an EMBL/GenBank/DDBJ whole genome shotgun (WGS) entry which is preliminary data.</text>
</comment>
<dbReference type="EMBL" id="NBIV01000037">
    <property type="protein sequence ID" value="PXF46479.1"/>
    <property type="molecule type" value="Genomic_DNA"/>
</dbReference>
<dbReference type="SMART" id="SM00704">
    <property type="entry name" value="ZnF_CDGSH"/>
    <property type="match status" value="1"/>
</dbReference>
<evidence type="ECO:0000313" key="8">
    <source>
        <dbReference type="Proteomes" id="UP000247409"/>
    </source>
</evidence>
<dbReference type="GO" id="GO:0010506">
    <property type="term" value="P:regulation of autophagy"/>
    <property type="evidence" value="ECO:0007669"/>
    <property type="project" value="InterPro"/>
</dbReference>
<dbReference type="AlphaFoldDB" id="A0A2V3IWL3"/>
<evidence type="ECO:0000256" key="4">
    <source>
        <dbReference type="ARBA" id="ARBA00023014"/>
    </source>
</evidence>
<dbReference type="InterPro" id="IPR018967">
    <property type="entry name" value="FeS-contain_CDGSH-typ"/>
</dbReference>
<dbReference type="Gene3D" id="3.40.5.90">
    <property type="entry name" value="CDGSH iron-sulfur domain, mitoNEET-type"/>
    <property type="match status" value="1"/>
</dbReference>
<feature type="domain" description="Iron-binding zinc finger CDGSH type" evidence="6">
    <location>
        <begin position="17"/>
        <end position="48"/>
    </location>
</feature>
<accession>A0A2V3IWL3</accession>
<keyword evidence="8" id="KW-1185">Reference proteome</keyword>
<protein>
    <submittedName>
        <fullName evidence="7">CDGSH iron-sulfur domain-containing protein 1</fullName>
    </submittedName>
</protein>
<dbReference type="PANTHER" id="PTHR13680">
    <property type="entry name" value="CDGSH IRON-SULFUR DOMAIN-CONTAINING PROTEIN 1"/>
    <property type="match status" value="1"/>
</dbReference>
<dbReference type="GO" id="GO:0005741">
    <property type="term" value="C:mitochondrial outer membrane"/>
    <property type="evidence" value="ECO:0007669"/>
    <property type="project" value="TreeGrafter"/>
</dbReference>
<evidence type="ECO:0000256" key="2">
    <source>
        <dbReference type="ARBA" id="ARBA00022723"/>
    </source>
</evidence>
<reference evidence="7 8" key="1">
    <citation type="journal article" date="2018" name="Mol. Biol. Evol.">
        <title>Analysis of the draft genome of the red seaweed Gracilariopsis chorda provides insights into genome size evolution in Rhodophyta.</title>
        <authorList>
            <person name="Lee J."/>
            <person name="Yang E.C."/>
            <person name="Graf L."/>
            <person name="Yang J.H."/>
            <person name="Qiu H."/>
            <person name="Zel Zion U."/>
            <person name="Chan C.X."/>
            <person name="Stephens T.G."/>
            <person name="Weber A.P.M."/>
            <person name="Boo G.H."/>
            <person name="Boo S.M."/>
            <person name="Kim K.M."/>
            <person name="Shin Y."/>
            <person name="Jung M."/>
            <person name="Lee S.J."/>
            <person name="Yim H.S."/>
            <person name="Lee J.H."/>
            <person name="Bhattacharya D."/>
            <person name="Yoon H.S."/>
        </authorList>
    </citation>
    <scope>NUCLEOTIDE SEQUENCE [LARGE SCALE GENOMIC DNA]</scope>
    <source>
        <strain evidence="7 8">SKKU-2015</strain>
        <tissue evidence="7">Whole body</tissue>
    </source>
</reference>
<name>A0A2V3IWL3_9FLOR</name>
<sequence length="64" mass="6960">MEAINGDESKPMKEIYPVVAGSKAPVCRCWQSKKFPLCDGSHNAYNKETGSHVGPLVISAQPKE</sequence>
<organism evidence="7 8">
    <name type="scientific">Gracilariopsis chorda</name>
    <dbReference type="NCBI Taxonomy" id="448386"/>
    <lineage>
        <taxon>Eukaryota</taxon>
        <taxon>Rhodophyta</taxon>
        <taxon>Florideophyceae</taxon>
        <taxon>Rhodymeniophycidae</taxon>
        <taxon>Gracilariales</taxon>
        <taxon>Gracilariaceae</taxon>
        <taxon>Gracilariopsis</taxon>
    </lineage>
</organism>
<evidence type="ECO:0000256" key="3">
    <source>
        <dbReference type="ARBA" id="ARBA00023004"/>
    </source>
</evidence>
<dbReference type="InterPro" id="IPR045131">
    <property type="entry name" value="CISD1/2"/>
</dbReference>
<dbReference type="Proteomes" id="UP000247409">
    <property type="component" value="Unassembled WGS sequence"/>
</dbReference>
<keyword evidence="1" id="KW-0001">2Fe-2S</keyword>
<dbReference type="InterPro" id="IPR042216">
    <property type="entry name" value="MitoNEET_CISD"/>
</dbReference>
<dbReference type="OrthoDB" id="449252at2759"/>
<gene>
    <name evidence="7" type="ORF">BWQ96_03714</name>
</gene>
<proteinExistence type="predicted"/>
<dbReference type="GO" id="GO:0046872">
    <property type="term" value="F:metal ion binding"/>
    <property type="evidence" value="ECO:0007669"/>
    <property type="project" value="UniProtKB-KW"/>
</dbReference>
<keyword evidence="3" id="KW-0408">Iron</keyword>
<evidence type="ECO:0000256" key="5">
    <source>
        <dbReference type="ARBA" id="ARBA00034078"/>
    </source>
</evidence>
<dbReference type="GO" id="GO:0051537">
    <property type="term" value="F:2 iron, 2 sulfur cluster binding"/>
    <property type="evidence" value="ECO:0007669"/>
    <property type="project" value="UniProtKB-KW"/>
</dbReference>
<keyword evidence="4" id="KW-0411">Iron-sulfur</keyword>